<evidence type="ECO:0000313" key="3">
    <source>
        <dbReference type="Proteomes" id="UP000282170"/>
    </source>
</evidence>
<evidence type="ECO:0000313" key="2">
    <source>
        <dbReference type="EMBL" id="AYL35092.1"/>
    </source>
</evidence>
<dbReference type="Proteomes" id="UP000282170">
    <property type="component" value="Chromosome"/>
</dbReference>
<evidence type="ECO:0000256" key="1">
    <source>
        <dbReference type="SAM" id="MobiDB-lite"/>
    </source>
</evidence>
<feature type="region of interest" description="Disordered" evidence="1">
    <location>
        <begin position="1"/>
        <end position="30"/>
    </location>
</feature>
<protein>
    <submittedName>
        <fullName evidence="2">L-tyrosine 3-hydroxylase</fullName>
    </submittedName>
</protein>
<dbReference type="KEGG" id="sfug:CNQ36_06410"/>
<gene>
    <name evidence="2" type="ORF">CNQ36_06410</name>
</gene>
<proteinExistence type="predicted"/>
<reference evidence="2 3" key="1">
    <citation type="submission" date="2017-09" db="EMBL/GenBank/DDBJ databases">
        <authorList>
            <person name="Zhang H."/>
            <person name="Hu S."/>
            <person name="Xu J."/>
            <person name="He Z."/>
        </authorList>
    </citation>
    <scope>NUCLEOTIDE SEQUENCE [LARGE SCALE GENOMIC DNA]</scope>
    <source>
        <strain evidence="2 3">TXX3120</strain>
    </source>
</reference>
<accession>A0A494UIU7</accession>
<dbReference type="EMBL" id="CP023407">
    <property type="protein sequence ID" value="AYL35092.1"/>
    <property type="molecule type" value="Genomic_DNA"/>
</dbReference>
<dbReference type="GeneID" id="93882431"/>
<dbReference type="RefSeq" id="WP_121545274.1">
    <property type="nucleotide sequence ID" value="NZ_CP023407.1"/>
</dbReference>
<sequence>MSRRGEGPARAGEPRSTGPAAEPGARAYGLEPLVLPPRPLPFPARPADGPWAESRLDTAAEDAAYTDALDLSDPDHAERLFWFRWITGHQASFALWQLTAAALAQASEASGKQRPAAVERALSFVRGYSALLLYTSSCSAGLYHRVIRPSMVRHHPAMSGSWASDYGWVRSLYSGREPLLKDECAAGLRREIELNTLVHEGVAETLVPSGASLFQTSVAQGGPRLESRNTLVTLYDLYFLTLRDPHATYESVVAQLEWRLKAICADISNNTLRPAVDGEEPMTAARLRDPAVVDIEWSVPTILRQAVRASRGCPAVLSGTRAPGSE</sequence>
<keyword evidence="3" id="KW-1185">Reference proteome</keyword>
<dbReference type="AlphaFoldDB" id="A0A494UIU7"/>
<organism evidence="2 3">
    <name type="scientific">Streptomyces fungicidicus</name>
    <dbReference type="NCBI Taxonomy" id="68203"/>
    <lineage>
        <taxon>Bacteria</taxon>
        <taxon>Bacillati</taxon>
        <taxon>Actinomycetota</taxon>
        <taxon>Actinomycetes</taxon>
        <taxon>Kitasatosporales</taxon>
        <taxon>Streptomycetaceae</taxon>
        <taxon>Streptomyces</taxon>
    </lineage>
</organism>
<name>A0A494UIU7_9ACTN</name>